<gene>
    <name evidence="3" type="ORF">TSACC_21759</name>
</gene>
<dbReference type="PRINTS" id="PR00081">
    <property type="entry name" value="GDHRDH"/>
</dbReference>
<dbReference type="PANTHER" id="PTHR48107">
    <property type="entry name" value="NADPH-DEPENDENT ALDEHYDE REDUCTASE-LIKE PROTEIN, CHLOROPLASTIC-RELATED"/>
    <property type="match status" value="1"/>
</dbReference>
<evidence type="ECO:0000313" key="4">
    <source>
        <dbReference type="Proteomes" id="UP000076023"/>
    </source>
</evidence>
<dbReference type="STRING" id="690879.TSACC_21759"/>
<comment type="similarity">
    <text evidence="1">Belongs to the short-chain dehydrogenases/reductases (SDR) family.</text>
</comment>
<dbReference type="PANTHER" id="PTHR48107:SF16">
    <property type="entry name" value="NADPH-DEPENDENT ALDEHYDE REDUCTASE 1, CHLOROPLASTIC"/>
    <property type="match status" value="1"/>
</dbReference>
<evidence type="ECO:0008006" key="5">
    <source>
        <dbReference type="Google" id="ProtNLM"/>
    </source>
</evidence>
<dbReference type="FunCoup" id="A0A146G8Y8">
    <property type="interactions" value="102"/>
</dbReference>
<dbReference type="AlphaFoldDB" id="A0A146G8Y8"/>
<dbReference type="Pfam" id="PF13561">
    <property type="entry name" value="adh_short_C2"/>
    <property type="match status" value="1"/>
</dbReference>
<dbReference type="GO" id="GO:0016614">
    <property type="term" value="F:oxidoreductase activity, acting on CH-OH group of donors"/>
    <property type="evidence" value="ECO:0007669"/>
    <property type="project" value="UniProtKB-ARBA"/>
</dbReference>
<organism evidence="3 4">
    <name type="scientific">Terrimicrobium sacchariphilum</name>
    <dbReference type="NCBI Taxonomy" id="690879"/>
    <lineage>
        <taxon>Bacteria</taxon>
        <taxon>Pseudomonadati</taxon>
        <taxon>Verrucomicrobiota</taxon>
        <taxon>Terrimicrobiia</taxon>
        <taxon>Terrimicrobiales</taxon>
        <taxon>Terrimicrobiaceae</taxon>
        <taxon>Terrimicrobium</taxon>
    </lineage>
</organism>
<dbReference type="PROSITE" id="PS00061">
    <property type="entry name" value="ADH_SHORT"/>
    <property type="match status" value="1"/>
</dbReference>
<evidence type="ECO:0000256" key="2">
    <source>
        <dbReference type="ARBA" id="ARBA00023002"/>
    </source>
</evidence>
<protein>
    <recommendedName>
        <fullName evidence="5">NAD(P)-dependent dehydrogenase, short-chain alcohol dehydrogenase family</fullName>
    </recommendedName>
</protein>
<dbReference type="InterPro" id="IPR002347">
    <property type="entry name" value="SDR_fam"/>
</dbReference>
<sequence length="263" mass="27570">MVPESDHGEATYQGRGLLTGRKALVTGADSGIGRAVALAFAREGADVAIGYHSEDGDAEETKRLVTAEGRRAVLLRGDLGDPAVCEHIAAKAVEELGTIDLLVNNAAYQRNYGAFEDIPVDEFEEAFRVNVFAMFRLCKALLPQIPAGGSIINTASIQSFDPSPGLIAYAATKAAIGSFTRSLANLAMSRGVRVNAVAPGPVWTPLIPATLDADKVENFGANTAFKRAAQPAEMAPVFVFLASPLASYVTGEIYGATGGQMPV</sequence>
<dbReference type="InterPro" id="IPR020904">
    <property type="entry name" value="Sc_DH/Rdtase_CS"/>
</dbReference>
<dbReference type="RefSeq" id="WP_237763930.1">
    <property type="nucleotide sequence ID" value="NZ_BDCO01000002.1"/>
</dbReference>
<dbReference type="Proteomes" id="UP000076023">
    <property type="component" value="Unassembled WGS sequence"/>
</dbReference>
<name>A0A146G8Y8_TERSA</name>
<dbReference type="EMBL" id="BDCO01000002">
    <property type="protein sequence ID" value="GAT33344.1"/>
    <property type="molecule type" value="Genomic_DNA"/>
</dbReference>
<dbReference type="PRINTS" id="PR00080">
    <property type="entry name" value="SDRFAMILY"/>
</dbReference>
<dbReference type="Gene3D" id="3.40.50.720">
    <property type="entry name" value="NAD(P)-binding Rossmann-like Domain"/>
    <property type="match status" value="1"/>
</dbReference>
<keyword evidence="2" id="KW-0560">Oxidoreductase</keyword>
<dbReference type="InParanoid" id="A0A146G8Y8"/>
<evidence type="ECO:0000313" key="3">
    <source>
        <dbReference type="EMBL" id="GAT33344.1"/>
    </source>
</evidence>
<evidence type="ECO:0000256" key="1">
    <source>
        <dbReference type="ARBA" id="ARBA00006484"/>
    </source>
</evidence>
<accession>A0A146G8Y8</accession>
<keyword evidence="4" id="KW-1185">Reference proteome</keyword>
<reference evidence="4" key="1">
    <citation type="journal article" date="2017" name="Genome Announc.">
        <title>Draft Genome Sequence of Terrimicrobium sacchariphilum NM-5T, a Facultative Anaerobic Soil Bacterium of the Class Spartobacteria.</title>
        <authorList>
            <person name="Qiu Y.L."/>
            <person name="Tourlousse D.M."/>
            <person name="Matsuura N."/>
            <person name="Ohashi A."/>
            <person name="Sekiguchi Y."/>
        </authorList>
    </citation>
    <scope>NUCLEOTIDE SEQUENCE [LARGE SCALE GENOMIC DNA]</scope>
    <source>
        <strain evidence="4">NM-5</strain>
    </source>
</reference>
<dbReference type="SUPFAM" id="SSF51735">
    <property type="entry name" value="NAD(P)-binding Rossmann-fold domains"/>
    <property type="match status" value="1"/>
</dbReference>
<comment type="caution">
    <text evidence="3">The sequence shown here is derived from an EMBL/GenBank/DDBJ whole genome shotgun (WGS) entry which is preliminary data.</text>
</comment>
<dbReference type="InterPro" id="IPR036291">
    <property type="entry name" value="NAD(P)-bd_dom_sf"/>
</dbReference>
<dbReference type="FunFam" id="3.40.50.720:FF:000084">
    <property type="entry name" value="Short-chain dehydrogenase reductase"/>
    <property type="match status" value="1"/>
</dbReference>
<proteinExistence type="inferred from homology"/>